<keyword evidence="1" id="KW-1133">Transmembrane helix</keyword>
<feature type="transmembrane region" description="Helical" evidence="1">
    <location>
        <begin position="83"/>
        <end position="105"/>
    </location>
</feature>
<dbReference type="RefSeq" id="WP_066127238.1">
    <property type="nucleotide sequence ID" value="NZ_FKIF01000006.1"/>
</dbReference>
<feature type="domain" description="CAAX prenyl protease 2/Lysostaphin resistance protein A-like" evidence="2">
    <location>
        <begin position="129"/>
        <end position="214"/>
    </location>
</feature>
<dbReference type="PANTHER" id="PTHR36435:SF1">
    <property type="entry name" value="CAAX AMINO TERMINAL PROTEASE FAMILY PROTEIN"/>
    <property type="match status" value="1"/>
</dbReference>
<keyword evidence="1" id="KW-0472">Membrane</keyword>
<dbReference type="EMBL" id="FKIF01000006">
    <property type="protein sequence ID" value="SAI69320.1"/>
    <property type="molecule type" value="Genomic_DNA"/>
</dbReference>
<dbReference type="AlphaFoldDB" id="A0A157SFV1"/>
<feature type="transmembrane region" description="Helical" evidence="1">
    <location>
        <begin position="16"/>
        <end position="36"/>
    </location>
</feature>
<dbReference type="STRING" id="288768.SAMEA3906486_02427"/>
<sequence>MIDVDRWKGPGWPEMLAGLAAYGVLLLLFGLLMGWLPANDPVLLGVVGSTAGGVVGVGAFAAACGLRIRSLHPFGFVRAPRRWLIVATGMGIAGYGLNLAIQFAYMAGFGADDPQSILHAAARGGALPFMASFLGGAILTPFGEEILFRGVVANALNRHGAFAGVVVSSLIFGLAHGVSVILPVAIMVGLLSALLFRATRSIWPCVVLHGVYNGANSVASALGFSPMQ</sequence>
<proteinExistence type="predicted"/>
<dbReference type="GO" id="GO:0006508">
    <property type="term" value="P:proteolysis"/>
    <property type="evidence" value="ECO:0007669"/>
    <property type="project" value="UniProtKB-KW"/>
</dbReference>
<evidence type="ECO:0000313" key="3">
    <source>
        <dbReference type="EMBL" id="SAI69320.1"/>
    </source>
</evidence>
<dbReference type="Proteomes" id="UP000076848">
    <property type="component" value="Unassembled WGS sequence"/>
</dbReference>
<dbReference type="GO" id="GO:0004175">
    <property type="term" value="F:endopeptidase activity"/>
    <property type="evidence" value="ECO:0007669"/>
    <property type="project" value="UniProtKB-ARBA"/>
</dbReference>
<dbReference type="InterPro" id="IPR052710">
    <property type="entry name" value="CAAX_protease"/>
</dbReference>
<feature type="transmembrane region" description="Helical" evidence="1">
    <location>
        <begin position="42"/>
        <end position="63"/>
    </location>
</feature>
<feature type="transmembrane region" description="Helical" evidence="1">
    <location>
        <begin position="125"/>
        <end position="143"/>
    </location>
</feature>
<reference evidence="3 4" key="1">
    <citation type="submission" date="2016-04" db="EMBL/GenBank/DDBJ databases">
        <authorList>
            <consortium name="Pathogen Informatics"/>
        </authorList>
    </citation>
    <scope>NUCLEOTIDE SEQUENCE [LARGE SCALE GENOMIC DNA]</scope>
    <source>
        <strain evidence="3 4">H050680373</strain>
    </source>
</reference>
<evidence type="ECO:0000313" key="4">
    <source>
        <dbReference type="Proteomes" id="UP000076848"/>
    </source>
</evidence>
<accession>A0A157SFV1</accession>
<keyword evidence="3" id="KW-0378">Hydrolase</keyword>
<keyword evidence="3" id="KW-0645">Protease</keyword>
<gene>
    <name evidence="3" type="ORF">SAMEA3906486_02427</name>
</gene>
<name>A0A157SFV1_9BORD</name>
<keyword evidence="4" id="KW-1185">Reference proteome</keyword>
<dbReference type="GO" id="GO:0080120">
    <property type="term" value="P:CAAX-box protein maturation"/>
    <property type="evidence" value="ECO:0007669"/>
    <property type="project" value="UniProtKB-ARBA"/>
</dbReference>
<dbReference type="Pfam" id="PF02517">
    <property type="entry name" value="Rce1-like"/>
    <property type="match status" value="1"/>
</dbReference>
<evidence type="ECO:0000256" key="1">
    <source>
        <dbReference type="SAM" id="Phobius"/>
    </source>
</evidence>
<dbReference type="InterPro" id="IPR003675">
    <property type="entry name" value="Rce1/LyrA-like_dom"/>
</dbReference>
<organism evidence="3 4">
    <name type="scientific">Bordetella ansorpii</name>
    <dbReference type="NCBI Taxonomy" id="288768"/>
    <lineage>
        <taxon>Bacteria</taxon>
        <taxon>Pseudomonadati</taxon>
        <taxon>Pseudomonadota</taxon>
        <taxon>Betaproteobacteria</taxon>
        <taxon>Burkholderiales</taxon>
        <taxon>Alcaligenaceae</taxon>
        <taxon>Bordetella</taxon>
    </lineage>
</organism>
<evidence type="ECO:0000259" key="2">
    <source>
        <dbReference type="Pfam" id="PF02517"/>
    </source>
</evidence>
<protein>
    <submittedName>
        <fullName evidence="3">CAAX prenyl protease-related protein</fullName>
    </submittedName>
</protein>
<dbReference type="PANTHER" id="PTHR36435">
    <property type="entry name" value="SLR1288 PROTEIN"/>
    <property type="match status" value="1"/>
</dbReference>
<keyword evidence="1" id="KW-0812">Transmembrane</keyword>
<dbReference type="OrthoDB" id="158986at2"/>